<dbReference type="NCBIfam" id="TIGR04226">
    <property type="entry name" value="RrgB_K2N_iso_D2"/>
    <property type="match status" value="1"/>
</dbReference>
<feature type="chain" id="PRO_5046430927" evidence="6">
    <location>
        <begin position="36"/>
        <end position="534"/>
    </location>
</feature>
<dbReference type="EMBL" id="JAROCB010000003">
    <property type="protein sequence ID" value="MDN4598047.1"/>
    <property type="molecule type" value="Genomic_DNA"/>
</dbReference>
<keyword evidence="1" id="KW-0134">Cell wall</keyword>
<dbReference type="Pfam" id="PF20623">
    <property type="entry name" value="Sgo0707_N2"/>
    <property type="match status" value="1"/>
</dbReference>
<proteinExistence type="predicted"/>
<feature type="domain" description="Gram-positive cocci surface proteins LPxTG" evidence="7">
    <location>
        <begin position="487"/>
        <end position="527"/>
    </location>
</feature>
<organism evidence="10 11">
    <name type="scientific">Leifsonia virtsii</name>
    <dbReference type="NCBI Taxonomy" id="3035915"/>
    <lineage>
        <taxon>Bacteria</taxon>
        <taxon>Bacillati</taxon>
        <taxon>Actinomycetota</taxon>
        <taxon>Actinomycetes</taxon>
        <taxon>Micrococcales</taxon>
        <taxon>Microbacteriaceae</taxon>
        <taxon>Leifsonia</taxon>
    </lineage>
</organism>
<protein>
    <submittedName>
        <fullName evidence="10">SpaH/EbpB family LPXTG-anchored major pilin</fullName>
    </submittedName>
</protein>
<evidence type="ECO:0000313" key="11">
    <source>
        <dbReference type="Proteomes" id="UP001174210"/>
    </source>
</evidence>
<evidence type="ECO:0000256" key="2">
    <source>
        <dbReference type="ARBA" id="ARBA00022525"/>
    </source>
</evidence>
<accession>A0ABT8IYZ4</accession>
<dbReference type="NCBIfam" id="NF033902">
    <property type="entry name" value="iso_D2_wall_anc"/>
    <property type="match status" value="1"/>
</dbReference>
<dbReference type="Gene3D" id="2.60.40.10">
    <property type="entry name" value="Immunoglobulins"/>
    <property type="match status" value="2"/>
</dbReference>
<evidence type="ECO:0000256" key="1">
    <source>
        <dbReference type="ARBA" id="ARBA00022512"/>
    </source>
</evidence>
<dbReference type="Proteomes" id="UP001174210">
    <property type="component" value="Unassembled WGS sequence"/>
</dbReference>
<evidence type="ECO:0000256" key="3">
    <source>
        <dbReference type="ARBA" id="ARBA00022729"/>
    </source>
</evidence>
<keyword evidence="2" id="KW-0964">Secreted</keyword>
<keyword evidence="5" id="KW-1133">Transmembrane helix</keyword>
<feature type="transmembrane region" description="Helical" evidence="5">
    <location>
        <begin position="503"/>
        <end position="523"/>
    </location>
</feature>
<keyword evidence="5" id="KW-0472">Membrane</keyword>
<feature type="signal peptide" evidence="6">
    <location>
        <begin position="1"/>
        <end position="35"/>
    </location>
</feature>
<reference evidence="10" key="1">
    <citation type="submission" date="2023-03" db="EMBL/GenBank/DDBJ databases">
        <title>MT1 and MT2 Draft Genomes of Novel Species.</title>
        <authorList>
            <person name="Venkateswaran K."/>
        </authorList>
    </citation>
    <scope>NUCLEOTIDE SEQUENCE</scope>
    <source>
        <strain evidence="10">F6_8S_P_1A</strain>
    </source>
</reference>
<evidence type="ECO:0000256" key="5">
    <source>
        <dbReference type="SAM" id="Phobius"/>
    </source>
</evidence>
<keyword evidence="4" id="KW-0572">Peptidoglycan-anchor</keyword>
<keyword evidence="11" id="KW-1185">Reference proteome</keyword>
<feature type="domain" description="Sgo0707-like N2" evidence="9">
    <location>
        <begin position="199"/>
        <end position="315"/>
    </location>
</feature>
<dbReference type="RefSeq" id="WP_301219397.1">
    <property type="nucleotide sequence ID" value="NZ_JAROCB010000003.1"/>
</dbReference>
<dbReference type="InterPro" id="IPR019931">
    <property type="entry name" value="LPXTG_anchor"/>
</dbReference>
<evidence type="ECO:0000259" key="8">
    <source>
        <dbReference type="Pfam" id="PF16555"/>
    </source>
</evidence>
<keyword evidence="5" id="KW-0812">Transmembrane</keyword>
<comment type="caution">
    <text evidence="10">The sequence shown here is derived from an EMBL/GenBank/DDBJ whole genome shotgun (WGS) entry which is preliminary data.</text>
</comment>
<sequence length="534" mass="55428">MTAITRHRGRRALAVGTALTLGVLGAFASSAAANAASIDTSQQGSIIVHKFANTGDGKQTPDGTGTNPTTKPISGVVFEYCPITGVNLFDGTNAGWDALNAITPAQKIAAQTGTKLANYNLGQCTRLAATDANGTATSAKLPLGPYFVREVQAPAGVVEKSAPFIVTLPTPQKANDQVNLNGNWVYDVNVYPKNTVAEAPKKNVVDQENSGAVLGAPVKYEVTQLIPALAAGQTYTKFSVVDDLDTKLTPITTAGTVTVKLDGTALVAGTDFTATWAGQKLTVTLTAAGLAKLVPGKNIVVGFQAKANAPGEIKNTAYVNLNDFVLTPGQPNTPDGSPTNEKVTRWGDLTVQKVNKSNANDGLKGAKFEVYQGTTDQQGQCLPDISTGFTQVKDPASGNAYQVTSDDSGKVFIPGLWIGDTETTVAADGTVSNTTKAGHDFQQRCYVLKEILAPNGFVLPTGTAALTAVMVKVGANGTTPLVKIENVQQGVPELPFTGSSVQVALTVGGIALLVIALGGVMLIRRRRATSNENA</sequence>
<evidence type="ECO:0000313" key="10">
    <source>
        <dbReference type="EMBL" id="MDN4598047.1"/>
    </source>
</evidence>
<gene>
    <name evidence="10" type="ORF">P5G59_12915</name>
</gene>
<evidence type="ECO:0000256" key="6">
    <source>
        <dbReference type="SAM" id="SignalP"/>
    </source>
</evidence>
<keyword evidence="3 6" id="KW-0732">Signal</keyword>
<dbReference type="Pfam" id="PF16555">
    <property type="entry name" value="GramPos_pilinD1"/>
    <property type="match status" value="1"/>
</dbReference>
<dbReference type="NCBIfam" id="TIGR01167">
    <property type="entry name" value="LPXTG_anchor"/>
    <property type="match status" value="1"/>
</dbReference>
<evidence type="ECO:0000259" key="7">
    <source>
        <dbReference type="Pfam" id="PF00746"/>
    </source>
</evidence>
<dbReference type="InterPro" id="IPR013783">
    <property type="entry name" value="Ig-like_fold"/>
</dbReference>
<dbReference type="Gene3D" id="2.60.40.740">
    <property type="match status" value="1"/>
</dbReference>
<dbReference type="InterPro" id="IPR032364">
    <property type="entry name" value="GramPos_pilinD1_N"/>
</dbReference>
<evidence type="ECO:0000259" key="9">
    <source>
        <dbReference type="Pfam" id="PF20623"/>
    </source>
</evidence>
<name>A0ABT8IYZ4_9MICO</name>
<evidence type="ECO:0000256" key="4">
    <source>
        <dbReference type="ARBA" id="ARBA00023088"/>
    </source>
</evidence>
<dbReference type="InterPro" id="IPR048052">
    <property type="entry name" value="FM1-like"/>
</dbReference>
<feature type="domain" description="Gram-positive pilin subunit D1 N-terminal" evidence="8">
    <location>
        <begin position="43"/>
        <end position="195"/>
    </location>
</feature>
<dbReference type="Pfam" id="PF00746">
    <property type="entry name" value="Gram_pos_anchor"/>
    <property type="match status" value="1"/>
</dbReference>
<dbReference type="InterPro" id="IPR026466">
    <property type="entry name" value="Fim_isopep_form_D2_dom"/>
</dbReference>
<dbReference type="InterPro" id="IPR046473">
    <property type="entry name" value="Sgo0707-like_N2"/>
</dbReference>